<dbReference type="PANTHER" id="PTHR24305">
    <property type="entry name" value="CYTOCHROME P450"/>
    <property type="match status" value="1"/>
</dbReference>
<keyword evidence="3" id="KW-0349">Heme</keyword>
<evidence type="ECO:0000256" key="1">
    <source>
        <dbReference type="ARBA" id="ARBA00001971"/>
    </source>
</evidence>
<reference evidence="7" key="1">
    <citation type="journal article" date="2020" name="Stud. Mycol.">
        <title>101 Dothideomycetes genomes: a test case for predicting lifestyles and emergence of pathogens.</title>
        <authorList>
            <person name="Haridas S."/>
            <person name="Albert R."/>
            <person name="Binder M."/>
            <person name="Bloem J."/>
            <person name="Labutti K."/>
            <person name="Salamov A."/>
            <person name="Andreopoulos B."/>
            <person name="Baker S."/>
            <person name="Barry K."/>
            <person name="Bills G."/>
            <person name="Bluhm B."/>
            <person name="Cannon C."/>
            <person name="Castanera R."/>
            <person name="Culley D."/>
            <person name="Daum C."/>
            <person name="Ezra D."/>
            <person name="Gonzalez J."/>
            <person name="Henrissat B."/>
            <person name="Kuo A."/>
            <person name="Liang C."/>
            <person name="Lipzen A."/>
            <person name="Lutzoni F."/>
            <person name="Magnuson J."/>
            <person name="Mondo S."/>
            <person name="Nolan M."/>
            <person name="Ohm R."/>
            <person name="Pangilinan J."/>
            <person name="Park H.-J."/>
            <person name="Ramirez L."/>
            <person name="Alfaro M."/>
            <person name="Sun H."/>
            <person name="Tritt A."/>
            <person name="Yoshinaga Y."/>
            <person name="Zwiers L.-H."/>
            <person name="Turgeon B."/>
            <person name="Goodwin S."/>
            <person name="Spatafora J."/>
            <person name="Crous P."/>
            <person name="Grigoriev I."/>
        </authorList>
    </citation>
    <scope>NUCLEOTIDE SEQUENCE</scope>
    <source>
        <strain evidence="7">CBS 207.26</strain>
    </source>
</reference>
<dbReference type="InterPro" id="IPR036396">
    <property type="entry name" value="Cyt_P450_sf"/>
</dbReference>
<dbReference type="Pfam" id="PF00067">
    <property type="entry name" value="p450"/>
    <property type="match status" value="1"/>
</dbReference>
<name>A0A6A6DV55_9PEZI</name>
<evidence type="ECO:0000256" key="4">
    <source>
        <dbReference type="ARBA" id="ARBA00022723"/>
    </source>
</evidence>
<keyword evidence="6" id="KW-0812">Transmembrane</keyword>
<keyword evidence="8" id="KW-1185">Reference proteome</keyword>
<dbReference type="CDD" id="cd11058">
    <property type="entry name" value="CYP60B-like"/>
    <property type="match status" value="1"/>
</dbReference>
<evidence type="ECO:0000256" key="3">
    <source>
        <dbReference type="ARBA" id="ARBA00022617"/>
    </source>
</evidence>
<dbReference type="GO" id="GO:0016705">
    <property type="term" value="F:oxidoreductase activity, acting on paired donors, with incorporation or reduction of molecular oxygen"/>
    <property type="evidence" value="ECO:0007669"/>
    <property type="project" value="InterPro"/>
</dbReference>
<dbReference type="EMBL" id="ML994645">
    <property type="protein sequence ID" value="KAF2182923.1"/>
    <property type="molecule type" value="Genomic_DNA"/>
</dbReference>
<comment type="similarity">
    <text evidence="2">Belongs to the cytochrome P450 family.</text>
</comment>
<sequence>MSVQEVLMPSLTALPLWALAGLTLFTILITYVFLNAIYNIWFHPLRKYPGPWWQAANRLPYMISIFQGTATRNTAKWHEKYGHVVRITPDTLSFTSSQAWTDIYGLKQSQQRGNLPKDPKYYIKTPEGADTISTANDADHRRLRRIQAHAFSEKALSLQEDYLRQYTSLFISRLREQTDKPGGGAINIARWLNFLTTDIIGELTFAESFGGLEKGQLHPWLESIFWTLKAFTFIRELNRWPSLVKRALFACIPKGMIKHQQASMAFGAEAAKRRMEMQTDRNDFMSYILKQEGEKRMTESEIEAAAITFIVAGSETTATMLSGTMYLLCTNPAMLRKLTSMVRTDFPSESDLTLVKLQQHKYLNAVLQEGLRLYPPAPDNLFRVTPDTGSIVMGEMVPPHTSMTMNLWAAHRSPDNFHRPTEFIPERWMKAAPVEFQRDDRNGLLGEKANAGGSLAWAEMRMILAYMLWHFDFELEPDSQGWIERQKIFMLWEKVDLNVRVSHRRR</sequence>
<keyword evidence="6" id="KW-1133">Transmembrane helix</keyword>
<keyword evidence="5" id="KW-0408">Iron</keyword>
<dbReference type="GO" id="GO:0005506">
    <property type="term" value="F:iron ion binding"/>
    <property type="evidence" value="ECO:0007669"/>
    <property type="project" value="InterPro"/>
</dbReference>
<evidence type="ECO:0000313" key="7">
    <source>
        <dbReference type="EMBL" id="KAF2182923.1"/>
    </source>
</evidence>
<dbReference type="PRINTS" id="PR00463">
    <property type="entry name" value="EP450I"/>
</dbReference>
<evidence type="ECO:0000256" key="2">
    <source>
        <dbReference type="ARBA" id="ARBA00010617"/>
    </source>
</evidence>
<evidence type="ECO:0000256" key="6">
    <source>
        <dbReference type="SAM" id="Phobius"/>
    </source>
</evidence>
<accession>A0A6A6DV55</accession>
<gene>
    <name evidence="7" type="ORF">K469DRAFT_786982</name>
</gene>
<dbReference type="SUPFAM" id="SSF48264">
    <property type="entry name" value="Cytochrome P450"/>
    <property type="match status" value="1"/>
</dbReference>
<organism evidence="7 8">
    <name type="scientific">Zopfia rhizophila CBS 207.26</name>
    <dbReference type="NCBI Taxonomy" id="1314779"/>
    <lineage>
        <taxon>Eukaryota</taxon>
        <taxon>Fungi</taxon>
        <taxon>Dikarya</taxon>
        <taxon>Ascomycota</taxon>
        <taxon>Pezizomycotina</taxon>
        <taxon>Dothideomycetes</taxon>
        <taxon>Dothideomycetes incertae sedis</taxon>
        <taxon>Zopfiaceae</taxon>
        <taxon>Zopfia</taxon>
    </lineage>
</organism>
<proteinExistence type="inferred from homology"/>
<dbReference type="Gene3D" id="1.10.630.10">
    <property type="entry name" value="Cytochrome P450"/>
    <property type="match status" value="1"/>
</dbReference>
<protein>
    <submittedName>
        <fullName evidence="7">Isotrichodermin C-15 hydroxylase</fullName>
    </submittedName>
</protein>
<evidence type="ECO:0000256" key="5">
    <source>
        <dbReference type="ARBA" id="ARBA00023004"/>
    </source>
</evidence>
<dbReference type="PANTHER" id="PTHR24305:SF210">
    <property type="entry name" value="CYTOCHROME P450 MONOOXYGENASE ASQL-RELATED"/>
    <property type="match status" value="1"/>
</dbReference>
<feature type="transmembrane region" description="Helical" evidence="6">
    <location>
        <begin position="16"/>
        <end position="38"/>
    </location>
</feature>
<dbReference type="AlphaFoldDB" id="A0A6A6DV55"/>
<dbReference type="InterPro" id="IPR002401">
    <property type="entry name" value="Cyt_P450_E_grp-I"/>
</dbReference>
<comment type="cofactor">
    <cofactor evidence="1">
        <name>heme</name>
        <dbReference type="ChEBI" id="CHEBI:30413"/>
    </cofactor>
</comment>
<dbReference type="InterPro" id="IPR050121">
    <property type="entry name" value="Cytochrome_P450_monoxygenase"/>
</dbReference>
<keyword evidence="4" id="KW-0479">Metal-binding</keyword>
<keyword evidence="6" id="KW-0472">Membrane</keyword>
<dbReference type="GO" id="GO:0020037">
    <property type="term" value="F:heme binding"/>
    <property type="evidence" value="ECO:0007669"/>
    <property type="project" value="InterPro"/>
</dbReference>
<evidence type="ECO:0000313" key="8">
    <source>
        <dbReference type="Proteomes" id="UP000800200"/>
    </source>
</evidence>
<dbReference type="InterPro" id="IPR001128">
    <property type="entry name" value="Cyt_P450"/>
</dbReference>
<dbReference type="Proteomes" id="UP000800200">
    <property type="component" value="Unassembled WGS sequence"/>
</dbReference>
<dbReference type="OrthoDB" id="1470350at2759"/>
<dbReference type="GO" id="GO:0004497">
    <property type="term" value="F:monooxygenase activity"/>
    <property type="evidence" value="ECO:0007669"/>
    <property type="project" value="InterPro"/>
</dbReference>